<dbReference type="EC" id="2.4.1.16" evidence="2"/>
<keyword evidence="6 14" id="KW-0812">Transmembrane</keyword>
<comment type="similarity">
    <text evidence="11">Belongs to the chitin synthase family. Class IV subfamily.</text>
</comment>
<dbReference type="WBParaSite" id="nRc.2.0.1.t18024-RA">
    <property type="protein sequence ID" value="nRc.2.0.1.t18024-RA"/>
    <property type="gene ID" value="nRc.2.0.1.g18024"/>
</dbReference>
<keyword evidence="9 14" id="KW-0472">Membrane</keyword>
<evidence type="ECO:0000256" key="1">
    <source>
        <dbReference type="ARBA" id="ARBA00004651"/>
    </source>
</evidence>
<dbReference type="AlphaFoldDB" id="A0A915IV02"/>
<evidence type="ECO:0000256" key="4">
    <source>
        <dbReference type="ARBA" id="ARBA00022676"/>
    </source>
</evidence>
<evidence type="ECO:0000256" key="12">
    <source>
        <dbReference type="ARBA" id="ARBA00048014"/>
    </source>
</evidence>
<feature type="transmembrane region" description="Helical" evidence="14">
    <location>
        <begin position="392"/>
        <end position="410"/>
    </location>
</feature>
<evidence type="ECO:0000256" key="14">
    <source>
        <dbReference type="SAM" id="Phobius"/>
    </source>
</evidence>
<keyword evidence="10" id="KW-0325">Glycoprotein</keyword>
<feature type="compositionally biased region" description="Polar residues" evidence="13">
    <location>
        <begin position="1047"/>
        <end position="1065"/>
    </location>
</feature>
<proteinExistence type="inferred from homology"/>
<dbReference type="GO" id="GO:0006031">
    <property type="term" value="P:chitin biosynthetic process"/>
    <property type="evidence" value="ECO:0007669"/>
    <property type="project" value="TreeGrafter"/>
</dbReference>
<evidence type="ECO:0000256" key="3">
    <source>
        <dbReference type="ARBA" id="ARBA00022475"/>
    </source>
</evidence>
<feature type="region of interest" description="Disordered" evidence="13">
    <location>
        <begin position="1020"/>
        <end position="1073"/>
    </location>
</feature>
<keyword evidence="3" id="KW-1003">Cell membrane</keyword>
<evidence type="ECO:0000256" key="11">
    <source>
        <dbReference type="ARBA" id="ARBA00046329"/>
    </source>
</evidence>
<dbReference type="InterPro" id="IPR029044">
    <property type="entry name" value="Nucleotide-diphossugar_trans"/>
</dbReference>
<evidence type="ECO:0000256" key="2">
    <source>
        <dbReference type="ARBA" id="ARBA00012543"/>
    </source>
</evidence>
<feature type="transmembrane region" description="Helical" evidence="14">
    <location>
        <begin position="476"/>
        <end position="499"/>
    </location>
</feature>
<feature type="region of interest" description="Disordered" evidence="13">
    <location>
        <begin position="654"/>
        <end position="684"/>
    </location>
</feature>
<evidence type="ECO:0000256" key="7">
    <source>
        <dbReference type="ARBA" id="ARBA00022989"/>
    </source>
</evidence>
<comment type="catalytic activity">
    <reaction evidence="12">
        <text>[(1-&gt;4)-N-acetyl-beta-D-glucosaminyl](n) + UDP-N-acetyl-alpha-D-glucosamine = [(1-&gt;4)-N-acetyl-beta-D-glucosaminyl](n+1) + UDP + H(+)</text>
        <dbReference type="Rhea" id="RHEA:16637"/>
        <dbReference type="Rhea" id="RHEA-COMP:9593"/>
        <dbReference type="Rhea" id="RHEA-COMP:9595"/>
        <dbReference type="ChEBI" id="CHEBI:15378"/>
        <dbReference type="ChEBI" id="CHEBI:17029"/>
        <dbReference type="ChEBI" id="CHEBI:57705"/>
        <dbReference type="ChEBI" id="CHEBI:58223"/>
        <dbReference type="EC" id="2.4.1.16"/>
    </reaction>
</comment>
<evidence type="ECO:0000313" key="15">
    <source>
        <dbReference type="Proteomes" id="UP000887565"/>
    </source>
</evidence>
<evidence type="ECO:0000256" key="13">
    <source>
        <dbReference type="SAM" id="MobiDB-lite"/>
    </source>
</evidence>
<dbReference type="GO" id="GO:0004100">
    <property type="term" value="F:chitin synthase activity"/>
    <property type="evidence" value="ECO:0007669"/>
    <property type="project" value="UniProtKB-EC"/>
</dbReference>
<dbReference type="OMA" id="DDNVMQK"/>
<evidence type="ECO:0000256" key="9">
    <source>
        <dbReference type="ARBA" id="ARBA00023136"/>
    </source>
</evidence>
<feature type="transmembrane region" description="Helical" evidence="14">
    <location>
        <begin position="422"/>
        <end position="442"/>
    </location>
</feature>
<name>A0A915IV02_ROMCU</name>
<dbReference type="Gene3D" id="3.90.550.10">
    <property type="entry name" value="Spore Coat Polysaccharide Biosynthesis Protein SpsA, Chain A"/>
    <property type="match status" value="1"/>
</dbReference>
<dbReference type="InterPro" id="IPR004835">
    <property type="entry name" value="Chitin_synth"/>
</dbReference>
<dbReference type="GO" id="GO:0005886">
    <property type="term" value="C:plasma membrane"/>
    <property type="evidence" value="ECO:0007669"/>
    <property type="project" value="UniProtKB-SubCell"/>
</dbReference>
<feature type="transmembrane region" description="Helical" evidence="14">
    <location>
        <begin position="812"/>
        <end position="834"/>
    </location>
</feature>
<keyword evidence="8" id="KW-0175">Coiled coil</keyword>
<organism evidence="15 16">
    <name type="scientific">Romanomermis culicivorax</name>
    <name type="common">Nematode worm</name>
    <dbReference type="NCBI Taxonomy" id="13658"/>
    <lineage>
        <taxon>Eukaryota</taxon>
        <taxon>Metazoa</taxon>
        <taxon>Ecdysozoa</taxon>
        <taxon>Nematoda</taxon>
        <taxon>Enoplea</taxon>
        <taxon>Dorylaimia</taxon>
        <taxon>Mermithida</taxon>
        <taxon>Mermithoidea</taxon>
        <taxon>Mermithidae</taxon>
        <taxon>Romanomermis</taxon>
    </lineage>
</organism>
<feature type="transmembrane region" description="Helical" evidence="14">
    <location>
        <begin position="448"/>
        <end position="469"/>
    </location>
</feature>
<dbReference type="PANTHER" id="PTHR22914">
    <property type="entry name" value="CHITIN SYNTHASE"/>
    <property type="match status" value="1"/>
</dbReference>
<evidence type="ECO:0000256" key="6">
    <source>
        <dbReference type="ARBA" id="ARBA00022692"/>
    </source>
</evidence>
<keyword evidence="5" id="KW-0808">Transferase</keyword>
<dbReference type="Proteomes" id="UP000887565">
    <property type="component" value="Unplaced"/>
</dbReference>
<keyword evidence="4" id="KW-0328">Glycosyltransferase</keyword>
<evidence type="ECO:0000256" key="8">
    <source>
        <dbReference type="ARBA" id="ARBA00023054"/>
    </source>
</evidence>
<feature type="region of interest" description="Disordered" evidence="13">
    <location>
        <begin position="1"/>
        <end position="25"/>
    </location>
</feature>
<feature type="compositionally biased region" description="Polar residues" evidence="13">
    <location>
        <begin position="1027"/>
        <end position="1041"/>
    </location>
</feature>
<evidence type="ECO:0000256" key="5">
    <source>
        <dbReference type="ARBA" id="ARBA00022679"/>
    </source>
</evidence>
<dbReference type="FunFam" id="3.90.550.10:FF:000139">
    <property type="entry name" value="Chitin synthase 8"/>
    <property type="match status" value="1"/>
</dbReference>
<protein>
    <recommendedName>
        <fullName evidence="2">chitin synthase</fullName>
        <ecNumber evidence="2">2.4.1.16</ecNumber>
    </recommendedName>
</protein>
<dbReference type="PANTHER" id="PTHR22914:SF12">
    <property type="entry name" value="CHITIN SYNTHASE CHS-1"/>
    <property type="match status" value="1"/>
</dbReference>
<dbReference type="Pfam" id="PF03142">
    <property type="entry name" value="Chitin_synth_2"/>
    <property type="match status" value="1"/>
</dbReference>
<comment type="subcellular location">
    <subcellularLocation>
        <location evidence="1">Cell membrane</location>
        <topology evidence="1">Multi-pass membrane protein</topology>
    </subcellularLocation>
</comment>
<evidence type="ECO:0000313" key="16">
    <source>
        <dbReference type="WBParaSite" id="nRc.2.0.1.t18024-RA"/>
    </source>
</evidence>
<accession>A0A915IV02</accession>
<feature type="transmembrane region" description="Helical" evidence="14">
    <location>
        <begin position="754"/>
        <end position="772"/>
    </location>
</feature>
<keyword evidence="7 14" id="KW-1133">Transmembrane helix</keyword>
<sequence length="1096" mass="124408">MDDDFLREESMAPPTEAGSSSDVSNSCSMTSLSMANSRADTIPKIYICATMWHETRVEMTQMLKSILKMDEDQSARKNAQRYLKIVDPDYYELEGDDLSFCGILAHIFFDDAWEQDEKSNDRIPNFYVKQFVDVIDHAASSVHKVDKILKSPVKIDVPYGGRLVWTLPGDNRLFVHLKDKTMIRNKKRWSQVMYMYYLFGHRIMEMVPDIHRKQILADNTYLLTIDGDSKFDPSSVQKLIDLMKKHNRLGSACGRIHPIGGGIMVLYQKFEYAIAHWFQKAAEHVFGCVLCSPGCFSLFRASALMDDNVMQKYTKLPTEPRHFVQYDQGEDRWLSTLLLKQGYRIEYAAAADAETYAPESFDEFFNQRRRPAIIFSMMIFAQVAAFRVRSQVVFVTNAMPVVTFCVLCFTAKSSIQLNFAKILSVIYAFLMMAVMVGTGIQITTEGSGSPITIYVFLTTAVFCWAACLHPKEFMNIFYGVIFFLMIPTTYLLMSLYSLINLNVVNWGTREAAQRAVGAEITETVVEKWLRKLKRKKTGFMDSPDSMEAFGRQKLANAENARIFCGCSNFFECFLCPQEEKSTKDEKLMWMGQQLETINEKLDHLTGEGSSKKRKEKPALTVTLPTPGRAQISNVSSNAVSPSKLRPMLGHGKFNVHAEPVSSDDADAESGDGTSIDSSLDDFGPPKPYRYDSQNGSTPKWMTLDYLNDCPHDILDEIENQFWVNFIEDHLKPLQKTPDEEIRVAKSLIVYRNQISFALLMANALLVLALYLAQMNKDIVAIKMMPSANYTIIKWDDKEGTFKASQEPLQVEALGLVIIIFLALILVVQTFGMFLHRWQTLQHIVASTVLPCFRRRASKKEEGHEILEGNAVEIAKRLQKLNDDDQGDSDGKIRNQGRHNIVFKLERARKRKHKSKCLQAAFQKRFFSFNPDKHRKSLRGIQFDKNNALFQKESTRKAAAVELKRRRDSILQQDASDLERKISLGLSKEEPSREASDDRRKFLTTALHERFLKPTKLSFDVSDKSSNEMEQSSSGQPSTSAAIRNEQSRASGSGVSNQSDLGNKSNIEAAGAGQKTVSFLADLERILKNRRLPPKSP</sequence>
<keyword evidence="15" id="KW-1185">Reference proteome</keyword>
<reference evidence="16" key="1">
    <citation type="submission" date="2022-11" db="UniProtKB">
        <authorList>
            <consortium name="WormBaseParasite"/>
        </authorList>
    </citation>
    <scope>IDENTIFICATION</scope>
</reference>
<dbReference type="SUPFAM" id="SSF53448">
    <property type="entry name" value="Nucleotide-diphospho-sugar transferases"/>
    <property type="match status" value="1"/>
</dbReference>
<evidence type="ECO:0000256" key="10">
    <source>
        <dbReference type="ARBA" id="ARBA00023180"/>
    </source>
</evidence>